<evidence type="ECO:0000256" key="3">
    <source>
        <dbReference type="ARBA" id="ARBA00022630"/>
    </source>
</evidence>
<reference evidence="13 14" key="1">
    <citation type="submission" date="2016-09" db="EMBL/GenBank/DDBJ databases">
        <title>genome sequence of Mycobacterium sp. 739 SCH.</title>
        <authorList>
            <person name="Greninger A.L."/>
            <person name="Qin X."/>
            <person name="Jerome K."/>
            <person name="Vora S."/>
            <person name="Quinn K."/>
        </authorList>
    </citation>
    <scope>NUCLEOTIDE SEQUENCE [LARGE SCALE GENOMIC DNA]</scope>
    <source>
        <strain evidence="13 14">SCH</strain>
    </source>
</reference>
<dbReference type="InterPro" id="IPR009075">
    <property type="entry name" value="AcylCo_DH/oxidase_C"/>
</dbReference>
<evidence type="ECO:0000313" key="13">
    <source>
        <dbReference type="EMBL" id="OFJ53606.1"/>
    </source>
</evidence>
<dbReference type="InterPro" id="IPR009100">
    <property type="entry name" value="AcylCoA_DH/oxidase_NM_dom_sf"/>
</dbReference>
<evidence type="ECO:0000259" key="11">
    <source>
        <dbReference type="Pfam" id="PF02770"/>
    </source>
</evidence>
<evidence type="ECO:0000256" key="4">
    <source>
        <dbReference type="ARBA" id="ARBA00022827"/>
    </source>
</evidence>
<dbReference type="PANTHER" id="PTHR42807:SF1">
    <property type="entry name" value="GLUTARYL-COA DEHYDROGENASE, MITOCHONDRIAL"/>
    <property type="match status" value="1"/>
</dbReference>
<proteinExistence type="inferred from homology"/>
<dbReference type="InterPro" id="IPR006091">
    <property type="entry name" value="Acyl-CoA_Oxase/DH_mid-dom"/>
</dbReference>
<evidence type="ECO:0000313" key="14">
    <source>
        <dbReference type="Proteomes" id="UP000178953"/>
    </source>
</evidence>
<evidence type="ECO:0000256" key="1">
    <source>
        <dbReference type="ARBA" id="ARBA00001974"/>
    </source>
</evidence>
<sequence>MVSTAISAPKTPSPKVGPTTPDVLLRVDGLLDEEERQIRDTVRALVRSRIAPEIAGWYEAGELPARDLAVELGSLGLLGMHLRGYGCAGTSAVAYGLACLELEAGDSGIRSLVSVQGSLAMFALHAFGSEEQKEQWLPQMSAGRAIGCFGLTEPDFGSDPAGMRTRATRSGDDWILNGAKMWITNGSVADVAIVWARTDEGIRGFAVPTDTPGFAAHAITSKMSLRASVTSELVLDDVRLPDSARLPGATSLRAPLSCLNEARFGIVFGAVGAARDCLETALAYARSRTQFDRPIGGFQLTQQKLADMTLEYGKALLLALHLGRAKDADGLRPEQVSLGKLNNVREAIGIARTARTILGASGITGEYPVMRHANNLESVLTYEGTSEMHTLVIGQALTGTAAFR</sequence>
<organism evidence="13 14">
    <name type="scientific">Mycolicibacterium grossiae</name>
    <dbReference type="NCBI Taxonomy" id="1552759"/>
    <lineage>
        <taxon>Bacteria</taxon>
        <taxon>Bacillati</taxon>
        <taxon>Actinomycetota</taxon>
        <taxon>Actinomycetes</taxon>
        <taxon>Mycobacteriales</taxon>
        <taxon>Mycobacteriaceae</taxon>
        <taxon>Mycolicibacterium</taxon>
    </lineage>
</organism>
<dbReference type="SUPFAM" id="SSF56645">
    <property type="entry name" value="Acyl-CoA dehydrogenase NM domain-like"/>
    <property type="match status" value="1"/>
</dbReference>
<protein>
    <submittedName>
        <fullName evidence="13">Acyl-CoA dehydrogenase</fullName>
    </submittedName>
</protein>
<comment type="caution">
    <text evidence="13">The sequence shown here is derived from an EMBL/GenBank/DDBJ whole genome shotgun (WGS) entry which is preliminary data.</text>
</comment>
<dbReference type="GO" id="GO:0004361">
    <property type="term" value="F:glutaryl-CoA dehydrogenase activity"/>
    <property type="evidence" value="ECO:0007669"/>
    <property type="project" value="TreeGrafter"/>
</dbReference>
<feature type="region of interest" description="Disordered" evidence="9">
    <location>
        <begin position="1"/>
        <end position="20"/>
    </location>
</feature>
<dbReference type="Gene3D" id="2.40.110.10">
    <property type="entry name" value="Butyryl-CoA Dehydrogenase, subunit A, domain 2"/>
    <property type="match status" value="1"/>
</dbReference>
<feature type="domain" description="Acyl-CoA dehydrogenase/oxidase N-terminal" evidence="12">
    <location>
        <begin position="33"/>
        <end position="143"/>
    </location>
</feature>
<dbReference type="InterPro" id="IPR052033">
    <property type="entry name" value="Glutaryl-CoA_DH_mitochondrial"/>
</dbReference>
<evidence type="ECO:0000256" key="8">
    <source>
        <dbReference type="RuleBase" id="RU362125"/>
    </source>
</evidence>
<dbReference type="Pfam" id="PF00441">
    <property type="entry name" value="Acyl-CoA_dh_1"/>
    <property type="match status" value="1"/>
</dbReference>
<keyword evidence="5" id="KW-0809">Transit peptide</keyword>
<dbReference type="GO" id="GO:0050660">
    <property type="term" value="F:flavin adenine dinucleotide binding"/>
    <property type="evidence" value="ECO:0007669"/>
    <property type="project" value="InterPro"/>
</dbReference>
<evidence type="ECO:0000256" key="7">
    <source>
        <dbReference type="ARBA" id="ARBA00052546"/>
    </source>
</evidence>
<dbReference type="InterPro" id="IPR046373">
    <property type="entry name" value="Acyl-CoA_Oxase/DH_mid-dom_sf"/>
</dbReference>
<dbReference type="FunFam" id="1.10.540.10:FF:000026">
    <property type="entry name" value="Acyl-CoA dehydrogenase medium chain"/>
    <property type="match status" value="1"/>
</dbReference>
<dbReference type="FunFam" id="2.40.110.10:FF:000002">
    <property type="entry name" value="Acyl-CoA dehydrogenase fadE12"/>
    <property type="match status" value="1"/>
</dbReference>
<dbReference type="GO" id="GO:0000062">
    <property type="term" value="F:fatty-acyl-CoA binding"/>
    <property type="evidence" value="ECO:0007669"/>
    <property type="project" value="TreeGrafter"/>
</dbReference>
<evidence type="ECO:0000259" key="10">
    <source>
        <dbReference type="Pfam" id="PF00441"/>
    </source>
</evidence>
<evidence type="ECO:0000256" key="2">
    <source>
        <dbReference type="ARBA" id="ARBA00009347"/>
    </source>
</evidence>
<dbReference type="InterPro" id="IPR013786">
    <property type="entry name" value="AcylCoA_DH/ox_N"/>
</dbReference>
<dbReference type="SUPFAM" id="SSF47203">
    <property type="entry name" value="Acyl-CoA dehydrogenase C-terminal domain-like"/>
    <property type="match status" value="1"/>
</dbReference>
<dbReference type="InterPro" id="IPR036250">
    <property type="entry name" value="AcylCo_DH-like_C"/>
</dbReference>
<evidence type="ECO:0000256" key="5">
    <source>
        <dbReference type="ARBA" id="ARBA00022946"/>
    </source>
</evidence>
<keyword evidence="4 8" id="KW-0274">FAD</keyword>
<comment type="catalytic activity">
    <reaction evidence="7">
        <text>a 2,3-saturated acyl-CoA + A = a 2,3-dehydroacyl-CoA + AH2</text>
        <dbReference type="Rhea" id="RHEA:48608"/>
        <dbReference type="ChEBI" id="CHEBI:13193"/>
        <dbReference type="ChEBI" id="CHEBI:17499"/>
        <dbReference type="ChEBI" id="CHEBI:60015"/>
        <dbReference type="ChEBI" id="CHEBI:65111"/>
    </reaction>
</comment>
<dbReference type="Proteomes" id="UP000178953">
    <property type="component" value="Unassembled WGS sequence"/>
</dbReference>
<dbReference type="Pfam" id="PF02770">
    <property type="entry name" value="Acyl-CoA_dh_M"/>
    <property type="match status" value="1"/>
</dbReference>
<dbReference type="EMBL" id="MCHX01000023">
    <property type="protein sequence ID" value="OFJ53606.1"/>
    <property type="molecule type" value="Genomic_DNA"/>
</dbReference>
<accession>A0A1E8Q586</accession>
<keyword evidence="3 8" id="KW-0285">Flavoprotein</keyword>
<dbReference type="Gene3D" id="1.10.540.10">
    <property type="entry name" value="Acyl-CoA dehydrogenase/oxidase, N-terminal domain"/>
    <property type="match status" value="1"/>
</dbReference>
<comment type="similarity">
    <text evidence="2 8">Belongs to the acyl-CoA dehydrogenase family.</text>
</comment>
<evidence type="ECO:0000259" key="12">
    <source>
        <dbReference type="Pfam" id="PF02771"/>
    </source>
</evidence>
<dbReference type="Pfam" id="PF02771">
    <property type="entry name" value="Acyl-CoA_dh_N"/>
    <property type="match status" value="1"/>
</dbReference>
<feature type="domain" description="Acyl-CoA dehydrogenase/oxidase C-terminal" evidence="10">
    <location>
        <begin position="255"/>
        <end position="397"/>
    </location>
</feature>
<gene>
    <name evidence="13" type="ORF">BEL07_11620</name>
</gene>
<dbReference type="PANTHER" id="PTHR42807">
    <property type="entry name" value="GLUTARYL-COA DEHYDROGENASE, MITOCHONDRIAL"/>
    <property type="match status" value="1"/>
</dbReference>
<keyword evidence="14" id="KW-1185">Reference proteome</keyword>
<dbReference type="GO" id="GO:0033539">
    <property type="term" value="P:fatty acid beta-oxidation using acyl-CoA dehydrogenase"/>
    <property type="evidence" value="ECO:0007669"/>
    <property type="project" value="TreeGrafter"/>
</dbReference>
<keyword evidence="6 8" id="KW-0560">Oxidoreductase</keyword>
<comment type="cofactor">
    <cofactor evidence="1 8">
        <name>FAD</name>
        <dbReference type="ChEBI" id="CHEBI:57692"/>
    </cofactor>
</comment>
<dbReference type="GO" id="GO:0046949">
    <property type="term" value="P:fatty-acyl-CoA biosynthetic process"/>
    <property type="evidence" value="ECO:0007669"/>
    <property type="project" value="TreeGrafter"/>
</dbReference>
<feature type="domain" description="Acyl-CoA oxidase/dehydrogenase middle" evidence="11">
    <location>
        <begin position="148"/>
        <end position="238"/>
    </location>
</feature>
<dbReference type="OrthoDB" id="9770681at2"/>
<name>A0A1E8Q586_9MYCO</name>
<evidence type="ECO:0000256" key="9">
    <source>
        <dbReference type="SAM" id="MobiDB-lite"/>
    </source>
</evidence>
<evidence type="ECO:0000256" key="6">
    <source>
        <dbReference type="ARBA" id="ARBA00023002"/>
    </source>
</evidence>
<dbReference type="InterPro" id="IPR037069">
    <property type="entry name" value="AcylCoA_DH/ox_N_sf"/>
</dbReference>
<dbReference type="Gene3D" id="1.20.140.10">
    <property type="entry name" value="Butyryl-CoA Dehydrogenase, subunit A, domain 3"/>
    <property type="match status" value="1"/>
</dbReference>
<dbReference type="AlphaFoldDB" id="A0A1E8Q586"/>